<reference evidence="3" key="1">
    <citation type="journal article" date="2020" name="Nature">
        <title>Giant virus diversity and host interactions through global metagenomics.</title>
        <authorList>
            <person name="Schulz F."/>
            <person name="Roux S."/>
            <person name="Paez-Espino D."/>
            <person name="Jungbluth S."/>
            <person name="Walsh D.A."/>
            <person name="Denef V.J."/>
            <person name="McMahon K.D."/>
            <person name="Konstantinidis K.T."/>
            <person name="Eloe-Fadrosh E.A."/>
            <person name="Kyrpides N.C."/>
            <person name="Woyke T."/>
        </authorList>
    </citation>
    <scope>NUCLEOTIDE SEQUENCE</scope>
    <source>
        <strain evidence="3">GVMAG-M-3300023179-111</strain>
    </source>
</reference>
<feature type="compositionally biased region" description="Pro residues" evidence="1">
    <location>
        <begin position="57"/>
        <end position="80"/>
    </location>
</feature>
<accession>A0A6C0DZR9</accession>
<name>A0A6C0DZR9_9ZZZZ</name>
<dbReference type="AlphaFoldDB" id="A0A6C0DZR9"/>
<proteinExistence type="predicted"/>
<evidence type="ECO:0000256" key="1">
    <source>
        <dbReference type="SAM" id="MobiDB-lite"/>
    </source>
</evidence>
<dbReference type="PROSITE" id="PS51324">
    <property type="entry name" value="ERV_ALR"/>
    <property type="match status" value="1"/>
</dbReference>
<evidence type="ECO:0000313" key="3">
    <source>
        <dbReference type="EMBL" id="QHT22387.1"/>
    </source>
</evidence>
<feature type="domain" description="ERV/ALR sulfhydryl oxidase" evidence="2">
    <location>
        <begin position="106"/>
        <end position="215"/>
    </location>
</feature>
<dbReference type="EMBL" id="MN739709">
    <property type="protein sequence ID" value="QHT22387.1"/>
    <property type="molecule type" value="Genomic_DNA"/>
</dbReference>
<feature type="region of interest" description="Disordered" evidence="1">
    <location>
        <begin position="57"/>
        <end position="81"/>
    </location>
</feature>
<organism evidence="3">
    <name type="scientific">viral metagenome</name>
    <dbReference type="NCBI Taxonomy" id="1070528"/>
    <lineage>
        <taxon>unclassified sequences</taxon>
        <taxon>metagenomes</taxon>
        <taxon>organismal metagenomes</taxon>
    </lineage>
</organism>
<evidence type="ECO:0000259" key="2">
    <source>
        <dbReference type="PROSITE" id="PS51324"/>
    </source>
</evidence>
<dbReference type="GO" id="GO:0016972">
    <property type="term" value="F:thiol oxidase activity"/>
    <property type="evidence" value="ECO:0007669"/>
    <property type="project" value="InterPro"/>
</dbReference>
<dbReference type="InterPro" id="IPR017905">
    <property type="entry name" value="ERV/ALR_sulphydryl_oxidase"/>
</dbReference>
<sequence>MLSDYSTLSNAYGSCYSLSENYIEEDFRDAFGGYSSLGVRTTGGDFSGLRSFSAPAPFPRPPPPGPHPRPSPPGPHPRPSPLGLRPYHHIPTFPDWYGPFYRNYYYPYFYNRYTTNRFTFFDSLNDIKNKYPTLPSESDKNIIKDFIINLPTIVPCDLPCRDYVKFFIETYLKNNDLEKIVSNKYELVKFIDELKIDINNRYGYQIRSFENTIGI</sequence>
<protein>
    <recommendedName>
        <fullName evidence="2">ERV/ALR sulfhydryl oxidase domain-containing protein</fullName>
    </recommendedName>
</protein>